<reference evidence="7 8" key="1">
    <citation type="submission" date="2018-07" db="EMBL/GenBank/DDBJ databases">
        <title>Dyella tabacisoli L4-6T, whole genome shotgun sequence.</title>
        <authorList>
            <person name="Zhou X.-K."/>
            <person name="Li W.-J."/>
            <person name="Duan Y.-Q."/>
        </authorList>
    </citation>
    <scope>NUCLEOTIDE SEQUENCE [LARGE SCALE GENOMIC DNA]</scope>
    <source>
        <strain evidence="7 8">L4-6</strain>
    </source>
</reference>
<evidence type="ECO:0000256" key="4">
    <source>
        <dbReference type="ARBA" id="ARBA00022989"/>
    </source>
</evidence>
<feature type="transmembrane region" description="Helical" evidence="6">
    <location>
        <begin position="400"/>
        <end position="421"/>
    </location>
</feature>
<evidence type="ECO:0000256" key="5">
    <source>
        <dbReference type="ARBA" id="ARBA00023136"/>
    </source>
</evidence>
<evidence type="ECO:0000256" key="6">
    <source>
        <dbReference type="SAM" id="Phobius"/>
    </source>
</evidence>
<feature type="transmembrane region" description="Helical" evidence="6">
    <location>
        <begin position="155"/>
        <end position="179"/>
    </location>
</feature>
<organism evidence="7 8">
    <name type="scientific">Dyella tabacisoli</name>
    <dbReference type="NCBI Taxonomy" id="2282381"/>
    <lineage>
        <taxon>Bacteria</taxon>
        <taxon>Pseudomonadati</taxon>
        <taxon>Pseudomonadota</taxon>
        <taxon>Gammaproteobacteria</taxon>
        <taxon>Lysobacterales</taxon>
        <taxon>Rhodanobacteraceae</taxon>
        <taxon>Dyella</taxon>
    </lineage>
</organism>
<gene>
    <name evidence="7" type="ORF">DVJ77_05965</name>
</gene>
<comment type="caution">
    <text evidence="7">The sequence shown here is derived from an EMBL/GenBank/DDBJ whole genome shotgun (WGS) entry which is preliminary data.</text>
</comment>
<sequence length="505" mass="55181">MPALRTNILANYAGQIWMALMSVAFVPLYVRALGMEAFGLVGLMLSLQSISLLLDLGMGNVLNRELARRSHNANTFHTASNLVRTLEWLVWPAAATIAVTIWLASGPLAHHWLRPQNLTPAETAHAIIVMGLAVALQWPSSFYSNGLSGLERQPVLNLINAGFATLRGVGVLPVLYWISPTISAFMWWYAAMGACQSLTSAFVLWRLMPTSKSRAQFQMEELRNVGRFAGGLIVITALSVALTQLDRIVLSTMRPLIELGYFTLALSVAAGLGRMIQPMFNALYPRYSRLVATSNYKALTELYHLSNQYLAVVIAAVSTMLIVFSKDVIYLWTGDAAMATKVATPLSILVAGTALNGMMNLPYALQLAHGWTRLTVGINLTALILGIPFCIWAVGHHGIVGAACLLLAINLGLVVIGIPLMHRRLMRGEMLRWYLRDTMPPIAVAATGALCAGWLIPTLSRNLASFFLLALASATTLLITILAAPMAREHIKQQLMHSIWPRKCN</sequence>
<feature type="transmembrane region" description="Helical" evidence="6">
    <location>
        <begin position="466"/>
        <end position="487"/>
    </location>
</feature>
<dbReference type="InterPro" id="IPR050833">
    <property type="entry name" value="Poly_Biosynth_Transport"/>
</dbReference>
<accession>A0A369UPT7</accession>
<evidence type="ECO:0000256" key="1">
    <source>
        <dbReference type="ARBA" id="ARBA00004651"/>
    </source>
</evidence>
<feature type="transmembrane region" description="Helical" evidence="6">
    <location>
        <begin position="338"/>
        <end position="359"/>
    </location>
</feature>
<dbReference type="Pfam" id="PF01943">
    <property type="entry name" value="Polysacc_synt"/>
    <property type="match status" value="1"/>
</dbReference>
<dbReference type="GO" id="GO:0005886">
    <property type="term" value="C:plasma membrane"/>
    <property type="evidence" value="ECO:0007669"/>
    <property type="project" value="UniProtKB-SubCell"/>
</dbReference>
<feature type="transmembrane region" description="Helical" evidence="6">
    <location>
        <begin position="371"/>
        <end position="394"/>
    </location>
</feature>
<keyword evidence="5 6" id="KW-0472">Membrane</keyword>
<evidence type="ECO:0000313" key="7">
    <source>
        <dbReference type="EMBL" id="RDD82487.1"/>
    </source>
</evidence>
<evidence type="ECO:0000256" key="3">
    <source>
        <dbReference type="ARBA" id="ARBA00022692"/>
    </source>
</evidence>
<feature type="transmembrane region" description="Helical" evidence="6">
    <location>
        <begin position="12"/>
        <end position="32"/>
    </location>
</feature>
<dbReference type="PANTHER" id="PTHR30250:SF26">
    <property type="entry name" value="PSMA PROTEIN"/>
    <property type="match status" value="1"/>
</dbReference>
<keyword evidence="8" id="KW-1185">Reference proteome</keyword>
<feature type="transmembrane region" description="Helical" evidence="6">
    <location>
        <begin position="82"/>
        <end position="104"/>
    </location>
</feature>
<dbReference type="OrthoDB" id="653189at2"/>
<dbReference type="EMBL" id="QQAH01000005">
    <property type="protein sequence ID" value="RDD82487.1"/>
    <property type="molecule type" value="Genomic_DNA"/>
</dbReference>
<name>A0A369UPT7_9GAMM</name>
<proteinExistence type="predicted"/>
<feature type="transmembrane region" description="Helical" evidence="6">
    <location>
        <begin position="124"/>
        <end position="143"/>
    </location>
</feature>
<keyword evidence="2" id="KW-1003">Cell membrane</keyword>
<feature type="transmembrane region" description="Helical" evidence="6">
    <location>
        <begin position="185"/>
        <end position="205"/>
    </location>
</feature>
<evidence type="ECO:0000256" key="2">
    <source>
        <dbReference type="ARBA" id="ARBA00022475"/>
    </source>
</evidence>
<evidence type="ECO:0000313" key="8">
    <source>
        <dbReference type="Proteomes" id="UP000253782"/>
    </source>
</evidence>
<dbReference type="AlphaFoldDB" id="A0A369UPT7"/>
<feature type="transmembrane region" description="Helical" evidence="6">
    <location>
        <begin position="442"/>
        <end position="460"/>
    </location>
</feature>
<feature type="transmembrane region" description="Helical" evidence="6">
    <location>
        <begin position="257"/>
        <end position="276"/>
    </location>
</feature>
<dbReference type="RefSeq" id="WP_114844551.1">
    <property type="nucleotide sequence ID" value="NZ_JBHSPE010000001.1"/>
</dbReference>
<feature type="transmembrane region" description="Helical" evidence="6">
    <location>
        <begin position="309"/>
        <end position="332"/>
    </location>
</feature>
<protein>
    <submittedName>
        <fullName evidence="7">Polysaccharide biosynthesis protein</fullName>
    </submittedName>
</protein>
<dbReference type="InterPro" id="IPR002797">
    <property type="entry name" value="Polysacc_synth"/>
</dbReference>
<dbReference type="Proteomes" id="UP000253782">
    <property type="component" value="Unassembled WGS sequence"/>
</dbReference>
<keyword evidence="4 6" id="KW-1133">Transmembrane helix</keyword>
<feature type="transmembrane region" description="Helical" evidence="6">
    <location>
        <begin position="225"/>
        <end position="245"/>
    </location>
</feature>
<comment type="subcellular location">
    <subcellularLocation>
        <location evidence="1">Cell membrane</location>
        <topology evidence="1">Multi-pass membrane protein</topology>
    </subcellularLocation>
</comment>
<feature type="transmembrane region" description="Helical" evidence="6">
    <location>
        <begin position="38"/>
        <end position="62"/>
    </location>
</feature>
<dbReference type="PANTHER" id="PTHR30250">
    <property type="entry name" value="PST FAMILY PREDICTED COLANIC ACID TRANSPORTER"/>
    <property type="match status" value="1"/>
</dbReference>
<keyword evidence="3 6" id="KW-0812">Transmembrane</keyword>